<comment type="caution">
    <text evidence="3">The sequence shown here is derived from an EMBL/GenBank/DDBJ whole genome shotgun (WGS) entry which is preliminary data.</text>
</comment>
<gene>
    <name evidence="3" type="ORF">ASZ90_006161</name>
</gene>
<feature type="region of interest" description="Disordered" evidence="1">
    <location>
        <begin position="356"/>
        <end position="456"/>
    </location>
</feature>
<dbReference type="AlphaFoldDB" id="A0A0W8FSY4"/>
<sequence length="456" mass="52800">MNDCRRKLSKIQISCNIYRPLVRWKSHAAHISKRAQGVLMIKCPKCGYERTENDDNFISIEECPKCGVIYKKWQMAPDSKDTEPISNVNESLSIKKEQTPIQYKSIILYATIIILLSIFVKVTFFSNDESKRLVSSLPVNPPTGMESSACLIRVSGNEGTITAAGQLFKPPPNTPVLFKLGFLFTQYEFPTRVPGLKLQVILSEWYGDRPAPAALWISEPTTLPSTNNNYQADWLDVGVPHLSLNPEKLYVAWVTLGGLANQHDAYIGIPAMGPRNSMKHGYIESPYPQGMRVLYKQENPYGDVVQMTKSAWEVGDVGHNLHFRMSFENQHKPSVEGYGSPSHLDAVIQKKTEKEILNRKEREQQTRDEIKQQQIEREEQRQVENERRQIEMATQRQAENERRQIENEKKQEENKRQQIEKEIQQYESERKKEQENKENNSTHQGAWPHRRFYPRR</sequence>
<protein>
    <submittedName>
        <fullName evidence="3">Tola protein</fullName>
    </submittedName>
</protein>
<name>A0A0W8FSY4_9ZZZZ</name>
<keyword evidence="2" id="KW-0472">Membrane</keyword>
<keyword evidence="2" id="KW-0812">Transmembrane</keyword>
<evidence type="ECO:0000256" key="2">
    <source>
        <dbReference type="SAM" id="Phobius"/>
    </source>
</evidence>
<feature type="transmembrane region" description="Helical" evidence="2">
    <location>
        <begin position="106"/>
        <end position="125"/>
    </location>
</feature>
<organism evidence="3">
    <name type="scientific">hydrocarbon metagenome</name>
    <dbReference type="NCBI Taxonomy" id="938273"/>
    <lineage>
        <taxon>unclassified sequences</taxon>
        <taxon>metagenomes</taxon>
        <taxon>ecological metagenomes</taxon>
    </lineage>
</organism>
<evidence type="ECO:0000256" key="1">
    <source>
        <dbReference type="SAM" id="MobiDB-lite"/>
    </source>
</evidence>
<accession>A0A0W8FSY4</accession>
<dbReference type="EMBL" id="LNQE01000868">
    <property type="protein sequence ID" value="KUG24024.1"/>
    <property type="molecule type" value="Genomic_DNA"/>
</dbReference>
<feature type="compositionally biased region" description="Basic and acidic residues" evidence="1">
    <location>
        <begin position="356"/>
        <end position="390"/>
    </location>
</feature>
<keyword evidence="2" id="KW-1133">Transmembrane helix</keyword>
<proteinExistence type="predicted"/>
<feature type="compositionally biased region" description="Basic and acidic residues" evidence="1">
    <location>
        <begin position="398"/>
        <end position="440"/>
    </location>
</feature>
<reference evidence="3" key="1">
    <citation type="journal article" date="2015" name="Proc. Natl. Acad. Sci. U.S.A.">
        <title>Networks of energetic and metabolic interactions define dynamics in microbial communities.</title>
        <authorList>
            <person name="Embree M."/>
            <person name="Liu J.K."/>
            <person name="Al-Bassam M.M."/>
            <person name="Zengler K."/>
        </authorList>
    </citation>
    <scope>NUCLEOTIDE SEQUENCE</scope>
</reference>
<evidence type="ECO:0000313" key="3">
    <source>
        <dbReference type="EMBL" id="KUG24024.1"/>
    </source>
</evidence>